<keyword evidence="3" id="KW-1185">Reference proteome</keyword>
<protein>
    <submittedName>
        <fullName evidence="2">Thiol-disulfide isomerase/thioredoxin</fullName>
    </submittedName>
</protein>
<accession>A0A6N4SP57</accession>
<dbReference type="PANTHER" id="PTHR43640:SF1">
    <property type="entry name" value="THIOREDOXIN-DEPENDENT PEROXIREDOXIN"/>
    <property type="match status" value="1"/>
</dbReference>
<reference evidence="2 3" key="1">
    <citation type="journal article" date="2007" name="Appl. Environ. Microbiol.">
        <title>Genome sequence of the cellulolytic gliding bacterium Cytophaga hutchinsonii.</title>
        <authorList>
            <person name="Xie G."/>
            <person name="Bruce D.C."/>
            <person name="Challacombe J.F."/>
            <person name="Chertkov O."/>
            <person name="Detter J.C."/>
            <person name="Gilna P."/>
            <person name="Han C.S."/>
            <person name="Lucas S."/>
            <person name="Misra M."/>
            <person name="Myers G.L."/>
            <person name="Richardson P."/>
            <person name="Tapia R."/>
            <person name="Thayer N."/>
            <person name="Thompson L.S."/>
            <person name="Brettin T.S."/>
            <person name="Henrissat B."/>
            <person name="Wilson D.B."/>
            <person name="McBride M.J."/>
        </authorList>
    </citation>
    <scope>NUCLEOTIDE SEQUENCE [LARGE SCALE GENOMIC DNA]</scope>
    <source>
        <strain evidence="3">ATCC 33406 / DSM 1761 / CIP 103989 / NBRC 15051 / NCIMB 9469 / D465</strain>
    </source>
</reference>
<dbReference type="AlphaFoldDB" id="A0A6N4SP57"/>
<evidence type="ECO:0000259" key="1">
    <source>
        <dbReference type="PROSITE" id="PS51352"/>
    </source>
</evidence>
<evidence type="ECO:0000313" key="3">
    <source>
        <dbReference type="Proteomes" id="UP000001822"/>
    </source>
</evidence>
<keyword evidence="2" id="KW-0413">Isomerase</keyword>
<dbReference type="Proteomes" id="UP000001822">
    <property type="component" value="Chromosome"/>
</dbReference>
<dbReference type="SUPFAM" id="SSF52833">
    <property type="entry name" value="Thioredoxin-like"/>
    <property type="match status" value="1"/>
</dbReference>
<dbReference type="InterPro" id="IPR036249">
    <property type="entry name" value="Thioredoxin-like_sf"/>
</dbReference>
<dbReference type="GO" id="GO:0016209">
    <property type="term" value="F:antioxidant activity"/>
    <property type="evidence" value="ECO:0007669"/>
    <property type="project" value="InterPro"/>
</dbReference>
<name>A0A6N4SP57_CYTH3</name>
<proteinExistence type="predicted"/>
<dbReference type="PROSITE" id="PS51352">
    <property type="entry name" value="THIOREDOXIN_2"/>
    <property type="match status" value="1"/>
</dbReference>
<dbReference type="InterPro" id="IPR047262">
    <property type="entry name" value="PRX-like1"/>
</dbReference>
<dbReference type="Gene3D" id="3.40.30.10">
    <property type="entry name" value="Glutaredoxin"/>
    <property type="match status" value="1"/>
</dbReference>
<dbReference type="GO" id="GO:0016853">
    <property type="term" value="F:isomerase activity"/>
    <property type="evidence" value="ECO:0007669"/>
    <property type="project" value="UniProtKB-KW"/>
</dbReference>
<sequence length="189" mass="21119">MSQAFAQPLSGYQIGDEIKNFSMLNVTNQTVLSLTDYNDQKVVVIIFTNNNCAYAKLYEQRIANLAKQYNTSGVAFLLVNPSVSNSDKFETIEAMRKKIQNDKSLYPYLADTTQSLAISFGVQRLPDAFVLKKMETSFRLVYKGSIDDNPQSAEDVSNRFLSDAISAMVLNRSIKVADTRAVGCLLKPY</sequence>
<organism evidence="2 3">
    <name type="scientific">Cytophaga hutchinsonii (strain ATCC 33406 / DSM 1761 / CIP 103989 / NBRC 15051 / NCIMB 9469 / D465)</name>
    <dbReference type="NCBI Taxonomy" id="269798"/>
    <lineage>
        <taxon>Bacteria</taxon>
        <taxon>Pseudomonadati</taxon>
        <taxon>Bacteroidota</taxon>
        <taxon>Cytophagia</taxon>
        <taxon>Cytophagales</taxon>
        <taxon>Cytophagaceae</taxon>
        <taxon>Cytophaga</taxon>
    </lineage>
</organism>
<dbReference type="PANTHER" id="PTHR43640">
    <property type="entry name" value="OS07G0260300 PROTEIN"/>
    <property type="match status" value="1"/>
</dbReference>
<dbReference type="GO" id="GO:0016491">
    <property type="term" value="F:oxidoreductase activity"/>
    <property type="evidence" value="ECO:0007669"/>
    <property type="project" value="InterPro"/>
</dbReference>
<dbReference type="SMR" id="A0A6N4SP57"/>
<feature type="domain" description="Thioredoxin" evidence="1">
    <location>
        <begin position="12"/>
        <end position="166"/>
    </location>
</feature>
<dbReference type="EMBL" id="CP000383">
    <property type="protein sequence ID" value="ABG58044.1"/>
    <property type="molecule type" value="Genomic_DNA"/>
</dbReference>
<dbReference type="Pfam" id="PF00578">
    <property type="entry name" value="AhpC-TSA"/>
    <property type="match status" value="1"/>
</dbReference>
<dbReference type="InterPro" id="IPR013766">
    <property type="entry name" value="Thioredoxin_domain"/>
</dbReference>
<dbReference type="KEGG" id="chu:CHU_0757"/>
<gene>
    <name evidence="2" type="ordered locus">CHU_0757</name>
</gene>
<evidence type="ECO:0000313" key="2">
    <source>
        <dbReference type="EMBL" id="ABG58044.1"/>
    </source>
</evidence>
<dbReference type="CDD" id="cd02969">
    <property type="entry name" value="PRX_like1"/>
    <property type="match status" value="1"/>
</dbReference>
<dbReference type="InterPro" id="IPR000866">
    <property type="entry name" value="AhpC/TSA"/>
</dbReference>